<gene>
    <name evidence="4" type="ORF">SAMN05421751_10782</name>
</gene>
<dbReference type="GO" id="GO:0016209">
    <property type="term" value="F:antioxidant activity"/>
    <property type="evidence" value="ECO:0007669"/>
    <property type="project" value="InterPro"/>
</dbReference>
<dbReference type="GO" id="GO:0015036">
    <property type="term" value="F:disulfide oxidoreductase activity"/>
    <property type="evidence" value="ECO:0007669"/>
    <property type="project" value="UniProtKB-ARBA"/>
</dbReference>
<dbReference type="InterPro" id="IPR000866">
    <property type="entry name" value="AhpC/TSA"/>
</dbReference>
<feature type="chain" id="PRO_5009287883" evidence="2">
    <location>
        <begin position="20"/>
        <end position="186"/>
    </location>
</feature>
<evidence type="ECO:0000313" key="4">
    <source>
        <dbReference type="EMBL" id="SEF93781.1"/>
    </source>
</evidence>
<proteinExistence type="predicted"/>
<keyword evidence="1" id="KW-0676">Redox-active center</keyword>
<organism evidence="4 5">
    <name type="scientific">Jhaorihella thermophila</name>
    <dbReference type="NCBI Taxonomy" id="488547"/>
    <lineage>
        <taxon>Bacteria</taxon>
        <taxon>Pseudomonadati</taxon>
        <taxon>Pseudomonadota</taxon>
        <taxon>Alphaproteobacteria</taxon>
        <taxon>Rhodobacterales</taxon>
        <taxon>Paracoccaceae</taxon>
        <taxon>Jhaorihella</taxon>
    </lineage>
</organism>
<keyword evidence="5" id="KW-1185">Reference proteome</keyword>
<name>A0A1H5W3P5_9RHOB</name>
<accession>A0A1H5W3P5</accession>
<dbReference type="PROSITE" id="PS51352">
    <property type="entry name" value="THIOREDOXIN_2"/>
    <property type="match status" value="1"/>
</dbReference>
<dbReference type="CDD" id="cd02966">
    <property type="entry name" value="TlpA_like_family"/>
    <property type="match status" value="1"/>
</dbReference>
<dbReference type="EMBL" id="FNVD01000007">
    <property type="protein sequence ID" value="SEF93781.1"/>
    <property type="molecule type" value="Genomic_DNA"/>
</dbReference>
<keyword evidence="2" id="KW-0732">Signal</keyword>
<protein>
    <submittedName>
        <fullName evidence="4">Thiol-disulfide isomerase or thioredoxin</fullName>
    </submittedName>
</protein>
<dbReference type="Pfam" id="PF00578">
    <property type="entry name" value="AhpC-TSA"/>
    <property type="match status" value="1"/>
</dbReference>
<dbReference type="InterPro" id="IPR036249">
    <property type="entry name" value="Thioredoxin-like_sf"/>
</dbReference>
<reference evidence="4 5" key="1">
    <citation type="submission" date="2016-10" db="EMBL/GenBank/DDBJ databases">
        <authorList>
            <person name="de Groot N.N."/>
        </authorList>
    </citation>
    <scope>NUCLEOTIDE SEQUENCE [LARGE SCALE GENOMIC DNA]</scope>
    <source>
        <strain evidence="4 5">DSM 23413</strain>
    </source>
</reference>
<dbReference type="InterPro" id="IPR050553">
    <property type="entry name" value="Thioredoxin_ResA/DsbE_sf"/>
</dbReference>
<evidence type="ECO:0000313" key="5">
    <source>
        <dbReference type="Proteomes" id="UP000236742"/>
    </source>
</evidence>
<evidence type="ECO:0000256" key="1">
    <source>
        <dbReference type="ARBA" id="ARBA00023284"/>
    </source>
</evidence>
<dbReference type="OrthoDB" id="9799347at2"/>
<dbReference type="Proteomes" id="UP000236742">
    <property type="component" value="Unassembled WGS sequence"/>
</dbReference>
<dbReference type="PROSITE" id="PS00194">
    <property type="entry name" value="THIOREDOXIN_1"/>
    <property type="match status" value="1"/>
</dbReference>
<dbReference type="RefSeq" id="WP_104007969.1">
    <property type="nucleotide sequence ID" value="NZ_FNVD01000007.1"/>
</dbReference>
<dbReference type="Gene3D" id="3.40.30.10">
    <property type="entry name" value="Glutaredoxin"/>
    <property type="match status" value="1"/>
</dbReference>
<dbReference type="AlphaFoldDB" id="A0A1H5W3P5"/>
<keyword evidence="4" id="KW-0413">Isomerase</keyword>
<evidence type="ECO:0000259" key="3">
    <source>
        <dbReference type="PROSITE" id="PS51352"/>
    </source>
</evidence>
<feature type="signal peptide" evidence="2">
    <location>
        <begin position="1"/>
        <end position="19"/>
    </location>
</feature>
<dbReference type="PANTHER" id="PTHR42852">
    <property type="entry name" value="THIOL:DISULFIDE INTERCHANGE PROTEIN DSBE"/>
    <property type="match status" value="1"/>
</dbReference>
<dbReference type="SUPFAM" id="SSF52833">
    <property type="entry name" value="Thioredoxin-like"/>
    <property type="match status" value="1"/>
</dbReference>
<evidence type="ECO:0000256" key="2">
    <source>
        <dbReference type="SAM" id="SignalP"/>
    </source>
</evidence>
<feature type="domain" description="Thioredoxin" evidence="3">
    <location>
        <begin position="40"/>
        <end position="184"/>
    </location>
</feature>
<dbReference type="InterPro" id="IPR017937">
    <property type="entry name" value="Thioredoxin_CS"/>
</dbReference>
<dbReference type="InterPro" id="IPR013766">
    <property type="entry name" value="Thioredoxin_domain"/>
</dbReference>
<sequence length="186" mass="20394">MRLIRFALLYLALSLGANAALATDAARLKGMATGDMRKLVFHDQPKPVSEATFFLEDGSEATLADFRGRYVLVNFWATWCAPCRAEMPTLVALQDEFGGDRFEVLTLATGRNRAAAIDRFFDKAGVTNLPRHTDPKMAVARDMNVLGLPVSVLIDPEGREIARLTGEADWHSDSARAIVEALLEGD</sequence>
<dbReference type="PANTHER" id="PTHR42852:SF18">
    <property type="entry name" value="CHROMOSOME UNDETERMINED SCAFFOLD_47, WHOLE GENOME SHOTGUN SEQUENCE"/>
    <property type="match status" value="1"/>
</dbReference>
<dbReference type="GO" id="GO:0016853">
    <property type="term" value="F:isomerase activity"/>
    <property type="evidence" value="ECO:0007669"/>
    <property type="project" value="UniProtKB-KW"/>
</dbReference>